<keyword evidence="10 15" id="KW-1133">Transmembrane helix</keyword>
<dbReference type="InterPro" id="IPR001789">
    <property type="entry name" value="Sig_transdc_resp-reg_receiver"/>
</dbReference>
<evidence type="ECO:0000256" key="11">
    <source>
        <dbReference type="ARBA" id="ARBA00023012"/>
    </source>
</evidence>
<feature type="transmembrane region" description="Helical" evidence="15">
    <location>
        <begin position="12"/>
        <end position="34"/>
    </location>
</feature>
<feature type="modified residue" description="4-aspartylphosphate" evidence="13">
    <location>
        <position position="559"/>
    </location>
</feature>
<dbReference type="CDD" id="cd17546">
    <property type="entry name" value="REC_hyHK_CKI1_RcsC-like"/>
    <property type="match status" value="1"/>
</dbReference>
<evidence type="ECO:0000256" key="2">
    <source>
        <dbReference type="ARBA" id="ARBA00004370"/>
    </source>
</evidence>
<keyword evidence="7" id="KW-0547">Nucleotide-binding</keyword>
<dbReference type="SUPFAM" id="SSF55874">
    <property type="entry name" value="ATPase domain of HSP90 chaperone/DNA topoisomerase II/histidine kinase"/>
    <property type="match status" value="1"/>
</dbReference>
<dbReference type="Gene3D" id="1.10.287.130">
    <property type="match status" value="1"/>
</dbReference>
<evidence type="ECO:0000256" key="7">
    <source>
        <dbReference type="ARBA" id="ARBA00022741"/>
    </source>
</evidence>
<feature type="domain" description="Histidine kinase" evidence="16">
    <location>
        <begin position="267"/>
        <end position="489"/>
    </location>
</feature>
<dbReference type="InterPro" id="IPR036890">
    <property type="entry name" value="HATPase_C_sf"/>
</dbReference>
<dbReference type="SMART" id="SM00388">
    <property type="entry name" value="HisKA"/>
    <property type="match status" value="1"/>
</dbReference>
<dbReference type="FunFam" id="3.30.565.10:FF:000010">
    <property type="entry name" value="Sensor histidine kinase RcsC"/>
    <property type="match status" value="1"/>
</dbReference>
<dbReference type="CDD" id="cd16922">
    <property type="entry name" value="HATPase_EvgS-ArcB-TorS-like"/>
    <property type="match status" value="1"/>
</dbReference>
<dbReference type="InterPro" id="IPR003661">
    <property type="entry name" value="HisK_dim/P_dom"/>
</dbReference>
<dbReference type="InterPro" id="IPR003594">
    <property type="entry name" value="HATPase_dom"/>
</dbReference>
<dbReference type="InterPro" id="IPR036097">
    <property type="entry name" value="HisK_dim/P_sf"/>
</dbReference>
<dbReference type="PRINTS" id="PR00344">
    <property type="entry name" value="BCTRLSENSOR"/>
</dbReference>
<feature type="domain" description="Response regulatory" evidence="17">
    <location>
        <begin position="510"/>
        <end position="626"/>
    </location>
</feature>
<dbReference type="SUPFAM" id="SSF158472">
    <property type="entry name" value="HAMP domain-like"/>
    <property type="match status" value="1"/>
</dbReference>
<dbReference type="RefSeq" id="WP_198569787.1">
    <property type="nucleotide sequence ID" value="NZ_CP066167.1"/>
</dbReference>
<dbReference type="GO" id="GO:0005524">
    <property type="term" value="F:ATP binding"/>
    <property type="evidence" value="ECO:0007669"/>
    <property type="project" value="UniProtKB-KW"/>
</dbReference>
<dbReference type="Proteomes" id="UP000596063">
    <property type="component" value="Chromosome"/>
</dbReference>
<dbReference type="PROSITE" id="PS50885">
    <property type="entry name" value="HAMP"/>
    <property type="match status" value="1"/>
</dbReference>
<keyword evidence="4 13" id="KW-0597">Phosphoprotein</keyword>
<accession>A0A7T4URF2</accession>
<dbReference type="Gene3D" id="3.40.50.2300">
    <property type="match status" value="1"/>
</dbReference>
<dbReference type="PROSITE" id="PS50110">
    <property type="entry name" value="RESPONSE_REGULATORY"/>
    <property type="match status" value="1"/>
</dbReference>
<proteinExistence type="predicted"/>
<keyword evidence="14" id="KW-0175">Coiled coil</keyword>
<evidence type="ECO:0000259" key="17">
    <source>
        <dbReference type="PROSITE" id="PS50110"/>
    </source>
</evidence>
<keyword evidence="11" id="KW-0902">Two-component regulatory system</keyword>
<keyword evidence="6 15" id="KW-0812">Transmembrane</keyword>
<name>A0A7T4URF2_9GAMM</name>
<evidence type="ECO:0000256" key="12">
    <source>
        <dbReference type="ARBA" id="ARBA00023136"/>
    </source>
</evidence>
<evidence type="ECO:0000256" key="6">
    <source>
        <dbReference type="ARBA" id="ARBA00022692"/>
    </source>
</evidence>
<gene>
    <name evidence="19" type="ORF">I6N98_18465</name>
</gene>
<dbReference type="CDD" id="cd06225">
    <property type="entry name" value="HAMP"/>
    <property type="match status" value="1"/>
</dbReference>
<evidence type="ECO:0000256" key="14">
    <source>
        <dbReference type="SAM" id="Coils"/>
    </source>
</evidence>
<evidence type="ECO:0000256" key="9">
    <source>
        <dbReference type="ARBA" id="ARBA00022840"/>
    </source>
</evidence>
<evidence type="ECO:0000256" key="8">
    <source>
        <dbReference type="ARBA" id="ARBA00022777"/>
    </source>
</evidence>
<organism evidence="19 20">
    <name type="scientific">Spongiibacter nanhainus</name>
    <dbReference type="NCBI Taxonomy" id="2794344"/>
    <lineage>
        <taxon>Bacteria</taxon>
        <taxon>Pseudomonadati</taxon>
        <taxon>Pseudomonadota</taxon>
        <taxon>Gammaproteobacteria</taxon>
        <taxon>Cellvibrionales</taxon>
        <taxon>Spongiibacteraceae</taxon>
        <taxon>Spongiibacter</taxon>
    </lineage>
</organism>
<dbReference type="GO" id="GO:0016020">
    <property type="term" value="C:membrane"/>
    <property type="evidence" value="ECO:0007669"/>
    <property type="project" value="UniProtKB-SubCell"/>
</dbReference>
<dbReference type="Pfam" id="PF02518">
    <property type="entry name" value="HATPase_c"/>
    <property type="match status" value="1"/>
</dbReference>
<dbReference type="CDD" id="cd00082">
    <property type="entry name" value="HisKA"/>
    <property type="match status" value="1"/>
</dbReference>
<keyword evidence="9" id="KW-0067">ATP-binding</keyword>
<keyword evidence="20" id="KW-1185">Reference proteome</keyword>
<dbReference type="AlphaFoldDB" id="A0A7T4URF2"/>
<dbReference type="SUPFAM" id="SSF52172">
    <property type="entry name" value="CheY-like"/>
    <property type="match status" value="1"/>
</dbReference>
<comment type="catalytic activity">
    <reaction evidence="1">
        <text>ATP + protein L-histidine = ADP + protein N-phospho-L-histidine.</text>
        <dbReference type="EC" id="2.7.13.3"/>
    </reaction>
</comment>
<evidence type="ECO:0000256" key="3">
    <source>
        <dbReference type="ARBA" id="ARBA00012438"/>
    </source>
</evidence>
<dbReference type="PANTHER" id="PTHR45339:SF1">
    <property type="entry name" value="HYBRID SIGNAL TRANSDUCTION HISTIDINE KINASE J"/>
    <property type="match status" value="1"/>
</dbReference>
<keyword evidence="5" id="KW-0808">Transferase</keyword>
<dbReference type="InterPro" id="IPR004358">
    <property type="entry name" value="Sig_transdc_His_kin-like_C"/>
</dbReference>
<reference evidence="19 20" key="1">
    <citation type="submission" date="2020-12" db="EMBL/GenBank/DDBJ databases">
        <authorList>
            <person name="Shan Y."/>
        </authorList>
    </citation>
    <scope>NUCLEOTIDE SEQUENCE [LARGE SCALE GENOMIC DNA]</scope>
    <source>
        <strain evidence="20">csc3.9</strain>
    </source>
</reference>
<evidence type="ECO:0000256" key="10">
    <source>
        <dbReference type="ARBA" id="ARBA00022989"/>
    </source>
</evidence>
<dbReference type="SMART" id="SM00387">
    <property type="entry name" value="HATPase_c"/>
    <property type="match status" value="1"/>
</dbReference>
<evidence type="ECO:0000256" key="5">
    <source>
        <dbReference type="ARBA" id="ARBA00022679"/>
    </source>
</evidence>
<dbReference type="GO" id="GO:0000155">
    <property type="term" value="F:phosphorelay sensor kinase activity"/>
    <property type="evidence" value="ECO:0007669"/>
    <property type="project" value="InterPro"/>
</dbReference>
<dbReference type="EC" id="2.7.13.3" evidence="3"/>
<dbReference type="Pfam" id="PF00512">
    <property type="entry name" value="HisKA"/>
    <property type="match status" value="1"/>
</dbReference>
<dbReference type="SMART" id="SM00448">
    <property type="entry name" value="REC"/>
    <property type="match status" value="1"/>
</dbReference>
<evidence type="ECO:0000313" key="19">
    <source>
        <dbReference type="EMBL" id="QQD18290.1"/>
    </source>
</evidence>
<evidence type="ECO:0000313" key="20">
    <source>
        <dbReference type="Proteomes" id="UP000596063"/>
    </source>
</evidence>
<dbReference type="PROSITE" id="PS50109">
    <property type="entry name" value="HIS_KIN"/>
    <property type="match status" value="1"/>
</dbReference>
<dbReference type="PANTHER" id="PTHR45339">
    <property type="entry name" value="HYBRID SIGNAL TRANSDUCTION HISTIDINE KINASE J"/>
    <property type="match status" value="1"/>
</dbReference>
<dbReference type="InterPro" id="IPR003660">
    <property type="entry name" value="HAMP_dom"/>
</dbReference>
<dbReference type="KEGG" id="snan:I6N98_18465"/>
<dbReference type="Pfam" id="PF00672">
    <property type="entry name" value="HAMP"/>
    <property type="match status" value="1"/>
</dbReference>
<dbReference type="SMART" id="SM00304">
    <property type="entry name" value="HAMP"/>
    <property type="match status" value="1"/>
</dbReference>
<dbReference type="InterPro" id="IPR005467">
    <property type="entry name" value="His_kinase_dom"/>
</dbReference>
<feature type="coiled-coil region" evidence="14">
    <location>
        <begin position="226"/>
        <end position="260"/>
    </location>
</feature>
<comment type="subcellular location">
    <subcellularLocation>
        <location evidence="2">Membrane</location>
    </subcellularLocation>
</comment>
<dbReference type="FunFam" id="1.10.287.130:FF:000004">
    <property type="entry name" value="Ethylene receptor 1"/>
    <property type="match status" value="1"/>
</dbReference>
<evidence type="ECO:0000259" key="18">
    <source>
        <dbReference type="PROSITE" id="PS50885"/>
    </source>
</evidence>
<evidence type="ECO:0000259" key="16">
    <source>
        <dbReference type="PROSITE" id="PS50109"/>
    </source>
</evidence>
<dbReference type="Gene3D" id="3.30.565.10">
    <property type="entry name" value="Histidine kinase-like ATPase, C-terminal domain"/>
    <property type="match status" value="1"/>
</dbReference>
<keyword evidence="8" id="KW-0418">Kinase</keyword>
<evidence type="ECO:0000256" key="13">
    <source>
        <dbReference type="PROSITE-ProRule" id="PRU00169"/>
    </source>
</evidence>
<protein>
    <recommendedName>
        <fullName evidence="3">histidine kinase</fullName>
        <ecNumber evidence="3">2.7.13.3</ecNumber>
    </recommendedName>
</protein>
<evidence type="ECO:0000256" key="1">
    <source>
        <dbReference type="ARBA" id="ARBA00000085"/>
    </source>
</evidence>
<dbReference type="InterPro" id="IPR011006">
    <property type="entry name" value="CheY-like_superfamily"/>
</dbReference>
<dbReference type="SUPFAM" id="SSF47384">
    <property type="entry name" value="Homodimeric domain of signal transducing histidine kinase"/>
    <property type="match status" value="1"/>
</dbReference>
<feature type="transmembrane region" description="Helical" evidence="15">
    <location>
        <begin position="162"/>
        <end position="184"/>
    </location>
</feature>
<dbReference type="EMBL" id="CP066167">
    <property type="protein sequence ID" value="QQD18290.1"/>
    <property type="molecule type" value="Genomic_DNA"/>
</dbReference>
<keyword evidence="12 15" id="KW-0472">Membrane</keyword>
<dbReference type="Pfam" id="PF00072">
    <property type="entry name" value="Response_reg"/>
    <property type="match status" value="1"/>
</dbReference>
<sequence length="630" mass="69026">MKRLRIWRPRSLFSQILLVGITPTLLLFFALFSYSLGARLSDAKQYQIDIGHRTAENIAAVSELALISGNDEQLEEILQSVMSDDLIAISVYDIRNQRTVSVTNDSQQHGTIRVKKNIVQRQIPVRDAITGEVLSASGPSEILGTVSVVLSDAALLGIQRQITLVSSAIALLSFLLCGLLAAIISRRFSRPLTEVQSVTKKIAGGDTQARIHVVGEGELGELQAHINTMAESIAEQRQRLEQHVKELEVAKAGAEEANNAKSLFLATMTHELRTPMNGALGMLQLLAGTPLNKEQQEYVAIARSSSEHLLDIVNDILDFSKIEKGEVKLEEAYFCPAVLLGQMLEPLRLEANRKGLEFTTDSNEDLENIEILGDETRCRQILINLCSNAVKFTHSGSIEVVLSGHIHADNRIDLTLEVTDTGIGIAPEHLPHIFDRFRQADSATTRQYGGSGLGLAIVHRICELIGGDLNVRSELGGGSSFTLHWQTQCRPRQVSRNSGDEQQVSLSGHRALVVEDNPINQMLVASTLRKAGMSVSTANNGREALEILDTDAVDIVLMDLQMPIMDGFAATKAIRQTWSKNDLPILALTANNLESDQKRCFAVGMNDFLIKPVTLASLKKKIAEQLNLSS</sequence>
<feature type="domain" description="HAMP" evidence="18">
    <location>
        <begin position="186"/>
        <end position="238"/>
    </location>
</feature>
<dbReference type="Gene3D" id="6.10.340.10">
    <property type="match status" value="1"/>
</dbReference>
<evidence type="ECO:0000256" key="15">
    <source>
        <dbReference type="SAM" id="Phobius"/>
    </source>
</evidence>
<evidence type="ECO:0000256" key="4">
    <source>
        <dbReference type="ARBA" id="ARBA00022553"/>
    </source>
</evidence>